<feature type="compositionally biased region" description="Basic and acidic residues" evidence="1">
    <location>
        <begin position="1"/>
        <end position="15"/>
    </location>
</feature>
<dbReference type="EMBL" id="WHPC01000004">
    <property type="protein sequence ID" value="MPV35882.1"/>
    <property type="molecule type" value="Genomic_DNA"/>
</dbReference>
<sequence length="61" mass="6323">MVLRAGRCEACDARPRPRRDRGGRRPVGAGPDQGPGRGRAPVSRSSAAARASASDIARPVS</sequence>
<gene>
    <name evidence="2" type="ORF">GB881_02245</name>
</gene>
<proteinExistence type="predicted"/>
<accession>A0A6N7EBU1</accession>
<feature type="compositionally biased region" description="Low complexity" evidence="1">
    <location>
        <begin position="38"/>
        <end position="61"/>
    </location>
</feature>
<name>A0A6N7EBU1_9MICO</name>
<comment type="caution">
    <text evidence="2">The sequence shown here is derived from an EMBL/GenBank/DDBJ whole genome shotgun (WGS) entry which is preliminary data.</text>
</comment>
<evidence type="ECO:0000313" key="3">
    <source>
        <dbReference type="Proteomes" id="UP000437709"/>
    </source>
</evidence>
<reference evidence="2 3" key="1">
    <citation type="submission" date="2019-10" db="EMBL/GenBank/DDBJ databases">
        <title>Georgenia wutianyii sp. nov. and Georgenia yuyongxinii sp. nov. isolated from plateau pika (Ochotona curzoniae) in the Qinghai-Tibet plateau of China.</title>
        <authorList>
            <person name="Tian Z."/>
        </authorList>
    </citation>
    <scope>NUCLEOTIDE SEQUENCE [LARGE SCALE GENOMIC DNA]</scope>
    <source>
        <strain evidence="2 3">JCM 19765</strain>
    </source>
</reference>
<evidence type="ECO:0000256" key="1">
    <source>
        <dbReference type="SAM" id="MobiDB-lite"/>
    </source>
</evidence>
<evidence type="ECO:0000313" key="2">
    <source>
        <dbReference type="EMBL" id="MPV35882.1"/>
    </source>
</evidence>
<dbReference type="Proteomes" id="UP000437709">
    <property type="component" value="Unassembled WGS sequence"/>
</dbReference>
<organism evidence="2 3">
    <name type="scientific">Georgenia subflava</name>
    <dbReference type="NCBI Taxonomy" id="1622177"/>
    <lineage>
        <taxon>Bacteria</taxon>
        <taxon>Bacillati</taxon>
        <taxon>Actinomycetota</taxon>
        <taxon>Actinomycetes</taxon>
        <taxon>Micrococcales</taxon>
        <taxon>Bogoriellaceae</taxon>
        <taxon>Georgenia</taxon>
    </lineage>
</organism>
<feature type="region of interest" description="Disordered" evidence="1">
    <location>
        <begin position="1"/>
        <end position="61"/>
    </location>
</feature>
<dbReference type="AlphaFoldDB" id="A0A6N7EBU1"/>
<protein>
    <submittedName>
        <fullName evidence="2">Uncharacterized protein</fullName>
    </submittedName>
</protein>
<keyword evidence="3" id="KW-1185">Reference proteome</keyword>